<evidence type="ECO:0000256" key="5">
    <source>
        <dbReference type="ARBA" id="ARBA00022917"/>
    </source>
</evidence>
<dbReference type="InterPro" id="IPR057335">
    <property type="entry name" value="Beta-barrel_SelB"/>
</dbReference>
<dbReference type="GO" id="GO:0001514">
    <property type="term" value="P:selenocysteine incorporation"/>
    <property type="evidence" value="ECO:0007669"/>
    <property type="project" value="InterPro"/>
</dbReference>
<dbReference type="PANTHER" id="PTHR43721">
    <property type="entry name" value="ELONGATION FACTOR TU-RELATED"/>
    <property type="match status" value="1"/>
</dbReference>
<dbReference type="PROSITE" id="PS51722">
    <property type="entry name" value="G_TR_2"/>
    <property type="match status" value="1"/>
</dbReference>
<dbReference type="SUPFAM" id="SSF50465">
    <property type="entry name" value="EF-Tu/eEF-1alpha/eIF2-gamma C-terminal domain"/>
    <property type="match status" value="1"/>
</dbReference>
<dbReference type="InterPro" id="IPR004535">
    <property type="entry name" value="Transl_elong_SelB"/>
</dbReference>
<feature type="non-terminal residue" evidence="10">
    <location>
        <position position="381"/>
    </location>
</feature>
<evidence type="ECO:0000256" key="4">
    <source>
        <dbReference type="ARBA" id="ARBA00022741"/>
    </source>
</evidence>
<gene>
    <name evidence="10" type="ORF">METZ01_LOCUS113222</name>
</gene>
<protein>
    <recommendedName>
        <fullName evidence="2">Selenocysteine-specific elongation factor</fullName>
    </recommendedName>
    <alternativeName>
        <fullName evidence="8">SelB translation factor</fullName>
    </alternativeName>
</protein>
<dbReference type="GO" id="GO:0005829">
    <property type="term" value="C:cytosol"/>
    <property type="evidence" value="ECO:0007669"/>
    <property type="project" value="TreeGrafter"/>
</dbReference>
<keyword evidence="5" id="KW-0648">Protein biosynthesis</keyword>
<reference evidence="10" key="1">
    <citation type="submission" date="2018-05" db="EMBL/GenBank/DDBJ databases">
        <authorList>
            <person name="Lanie J.A."/>
            <person name="Ng W.-L."/>
            <person name="Kazmierczak K.M."/>
            <person name="Andrzejewski T.M."/>
            <person name="Davidsen T.M."/>
            <person name="Wayne K.J."/>
            <person name="Tettelin H."/>
            <person name="Glass J.I."/>
            <person name="Rusch D."/>
            <person name="Podicherti R."/>
            <person name="Tsui H.-C.T."/>
            <person name="Winkler M.E."/>
        </authorList>
    </citation>
    <scope>NUCLEOTIDE SEQUENCE</scope>
</reference>
<evidence type="ECO:0000256" key="2">
    <source>
        <dbReference type="ARBA" id="ARBA00015953"/>
    </source>
</evidence>
<keyword evidence="6" id="KW-0342">GTP-binding</keyword>
<dbReference type="SUPFAM" id="SSF52540">
    <property type="entry name" value="P-loop containing nucleoside triphosphate hydrolases"/>
    <property type="match status" value="1"/>
</dbReference>
<proteinExistence type="predicted"/>
<dbReference type="Pfam" id="PF00009">
    <property type="entry name" value="GTP_EFTU"/>
    <property type="match status" value="1"/>
</dbReference>
<dbReference type="GO" id="GO:0003723">
    <property type="term" value="F:RNA binding"/>
    <property type="evidence" value="ECO:0007669"/>
    <property type="project" value="InterPro"/>
</dbReference>
<keyword evidence="3" id="KW-0963">Cytoplasm</keyword>
<dbReference type="Gene3D" id="3.40.50.300">
    <property type="entry name" value="P-loop containing nucleotide triphosphate hydrolases"/>
    <property type="match status" value="1"/>
</dbReference>
<dbReference type="InterPro" id="IPR027417">
    <property type="entry name" value="P-loop_NTPase"/>
</dbReference>
<evidence type="ECO:0000256" key="8">
    <source>
        <dbReference type="ARBA" id="ARBA00031615"/>
    </source>
</evidence>
<dbReference type="PROSITE" id="PS00301">
    <property type="entry name" value="G_TR_1"/>
    <property type="match status" value="1"/>
</dbReference>
<dbReference type="InterPro" id="IPR009000">
    <property type="entry name" value="Transl_B-barrel_sf"/>
</dbReference>
<dbReference type="AlphaFoldDB" id="A0A381X6T0"/>
<evidence type="ECO:0000256" key="3">
    <source>
        <dbReference type="ARBA" id="ARBA00022490"/>
    </source>
</evidence>
<evidence type="ECO:0000256" key="6">
    <source>
        <dbReference type="ARBA" id="ARBA00023134"/>
    </source>
</evidence>
<dbReference type="CDD" id="cd04171">
    <property type="entry name" value="SelB"/>
    <property type="match status" value="1"/>
</dbReference>
<dbReference type="InterPro" id="IPR050055">
    <property type="entry name" value="EF-Tu_GTPase"/>
</dbReference>
<dbReference type="Pfam" id="PF25461">
    <property type="entry name" value="Beta-barrel_SelB"/>
    <property type="match status" value="1"/>
</dbReference>
<dbReference type="GO" id="GO:0003746">
    <property type="term" value="F:translation elongation factor activity"/>
    <property type="evidence" value="ECO:0007669"/>
    <property type="project" value="InterPro"/>
</dbReference>
<dbReference type="GO" id="GO:0005525">
    <property type="term" value="F:GTP binding"/>
    <property type="evidence" value="ECO:0007669"/>
    <property type="project" value="UniProtKB-KW"/>
</dbReference>
<dbReference type="Gene3D" id="2.40.30.10">
    <property type="entry name" value="Translation factors"/>
    <property type="match status" value="1"/>
</dbReference>
<evidence type="ECO:0000256" key="1">
    <source>
        <dbReference type="ARBA" id="ARBA00004496"/>
    </source>
</evidence>
<keyword evidence="4" id="KW-0547">Nucleotide-binding</keyword>
<dbReference type="CDD" id="cd15491">
    <property type="entry name" value="selB_III"/>
    <property type="match status" value="1"/>
</dbReference>
<evidence type="ECO:0000259" key="9">
    <source>
        <dbReference type="PROSITE" id="PS51722"/>
    </source>
</evidence>
<organism evidence="10">
    <name type="scientific">marine metagenome</name>
    <dbReference type="NCBI Taxonomy" id="408172"/>
    <lineage>
        <taxon>unclassified sequences</taxon>
        <taxon>metagenomes</taxon>
        <taxon>ecological metagenomes</taxon>
    </lineage>
</organism>
<evidence type="ECO:0000313" key="10">
    <source>
        <dbReference type="EMBL" id="SVA60368.1"/>
    </source>
</evidence>
<accession>A0A381X6T0</accession>
<dbReference type="InterPro" id="IPR031157">
    <property type="entry name" value="G_TR_CS"/>
</dbReference>
<evidence type="ECO:0000256" key="7">
    <source>
        <dbReference type="ARBA" id="ARBA00025526"/>
    </source>
</evidence>
<dbReference type="InterPro" id="IPR004161">
    <property type="entry name" value="EFTu-like_2"/>
</dbReference>
<feature type="domain" description="Tr-type G" evidence="9">
    <location>
        <begin position="3"/>
        <end position="173"/>
    </location>
</feature>
<dbReference type="InterPro" id="IPR005225">
    <property type="entry name" value="Small_GTP-bd"/>
</dbReference>
<dbReference type="InterPro" id="IPR009001">
    <property type="entry name" value="Transl_elong_EF1A/Init_IF2_C"/>
</dbReference>
<dbReference type="GO" id="GO:0003924">
    <property type="term" value="F:GTPase activity"/>
    <property type="evidence" value="ECO:0007669"/>
    <property type="project" value="InterPro"/>
</dbReference>
<dbReference type="PANTHER" id="PTHR43721:SF22">
    <property type="entry name" value="ELONGATION FACTOR TU, MITOCHONDRIAL"/>
    <property type="match status" value="1"/>
</dbReference>
<name>A0A381X6T0_9ZZZZ</name>
<dbReference type="InterPro" id="IPR000795">
    <property type="entry name" value="T_Tr_GTP-bd_dom"/>
</dbReference>
<comment type="subcellular location">
    <subcellularLocation>
        <location evidence="1">Cytoplasm</location>
    </subcellularLocation>
</comment>
<dbReference type="SUPFAM" id="SSF50447">
    <property type="entry name" value="Translation proteins"/>
    <property type="match status" value="1"/>
</dbReference>
<comment type="function">
    <text evidence="7">Translation factor necessary for the incorporation of selenocysteine into proteins. It probably replaces EF-Tu for the insertion of selenocysteine directed by the UGA codon. SelB binds GTP and GDP.</text>
</comment>
<dbReference type="Pfam" id="PF03144">
    <property type="entry name" value="GTP_EFTU_D2"/>
    <property type="match status" value="1"/>
</dbReference>
<dbReference type="NCBIfam" id="TIGR00231">
    <property type="entry name" value="small_GTP"/>
    <property type="match status" value="1"/>
</dbReference>
<dbReference type="NCBIfam" id="TIGR00475">
    <property type="entry name" value="selB"/>
    <property type="match status" value="1"/>
</dbReference>
<sequence>MTQRHAILATAGHIDHGKSSLIKALSGTDPDRLPEEKARGMTIDLGFAHLDLPGHNLGIVDVPGHQDFVKNMVAGVGAVDLALLVVAADDGWMPQTEEHLQILGYLGVTRGVVTLTKADLVQDTTGRVEEIRDQLRNSPFAGADIIPLSTHTGAGLDDLKAALFTLVDQIPPRENHEQPRLAADRVFTLQGIGTVVTGTLTGGALQKGQVVFAHPPGRETRIRGLQSHNCEREVAQPGTRTAINIAGLSHNAVPRGATITLPELAQTTKTLDVYLERSRRLPSDASPLRNNTRVWVHHGTGHGSARLLLADGKVIESGQNRLAQLRLERPVCVWPGDRIVIRNWQETATLAGGHVLDVNADRKKMRAPARMQLLEARLAAP</sequence>
<dbReference type="EMBL" id="UINC01014094">
    <property type="protein sequence ID" value="SVA60368.1"/>
    <property type="molecule type" value="Genomic_DNA"/>
</dbReference>